<name>A0ABQ7LR36_BRACM</name>
<keyword evidence="2" id="KW-1185">Reference proteome</keyword>
<sequence>MISSSPAQISSSPTILRCEALHLRSNLLFSSLNRRYILSAVGYEIFLHLWYAEHNLLVAPETRQAFRQKLQRVGNKGAKVFRLFGEKVEPKS</sequence>
<dbReference type="EMBL" id="JADBGQ010000007">
    <property type="protein sequence ID" value="KAG5389027.1"/>
    <property type="molecule type" value="Genomic_DNA"/>
</dbReference>
<dbReference type="Proteomes" id="UP000823674">
    <property type="component" value="Chromosome A08"/>
</dbReference>
<reference evidence="1 2" key="1">
    <citation type="submission" date="2021-03" db="EMBL/GenBank/DDBJ databases">
        <authorList>
            <person name="King G.J."/>
            <person name="Bancroft I."/>
            <person name="Baten A."/>
            <person name="Bloomfield J."/>
            <person name="Borpatragohain P."/>
            <person name="He Z."/>
            <person name="Irish N."/>
            <person name="Irwin J."/>
            <person name="Liu K."/>
            <person name="Mauleon R.P."/>
            <person name="Moore J."/>
            <person name="Morris R."/>
            <person name="Ostergaard L."/>
            <person name="Wang B."/>
            <person name="Wells R."/>
        </authorList>
    </citation>
    <scope>NUCLEOTIDE SEQUENCE [LARGE SCALE GENOMIC DNA]</scope>
    <source>
        <strain evidence="1">R-o-18</strain>
        <tissue evidence="1">Leaf</tissue>
    </source>
</reference>
<proteinExistence type="predicted"/>
<protein>
    <submittedName>
        <fullName evidence="1">Uncharacterized protein</fullName>
    </submittedName>
</protein>
<comment type="caution">
    <text evidence="1">The sequence shown here is derived from an EMBL/GenBank/DDBJ whole genome shotgun (WGS) entry which is preliminary data.</text>
</comment>
<accession>A0ABQ7LR36</accession>
<gene>
    <name evidence="1" type="primary">A08g506120.1_BraROA</name>
    <name evidence="1" type="ORF">IGI04_030568</name>
</gene>
<organism evidence="1 2">
    <name type="scientific">Brassica rapa subsp. trilocularis</name>
    <dbReference type="NCBI Taxonomy" id="1813537"/>
    <lineage>
        <taxon>Eukaryota</taxon>
        <taxon>Viridiplantae</taxon>
        <taxon>Streptophyta</taxon>
        <taxon>Embryophyta</taxon>
        <taxon>Tracheophyta</taxon>
        <taxon>Spermatophyta</taxon>
        <taxon>Magnoliopsida</taxon>
        <taxon>eudicotyledons</taxon>
        <taxon>Gunneridae</taxon>
        <taxon>Pentapetalae</taxon>
        <taxon>rosids</taxon>
        <taxon>malvids</taxon>
        <taxon>Brassicales</taxon>
        <taxon>Brassicaceae</taxon>
        <taxon>Brassiceae</taxon>
        <taxon>Brassica</taxon>
    </lineage>
</organism>
<evidence type="ECO:0000313" key="2">
    <source>
        <dbReference type="Proteomes" id="UP000823674"/>
    </source>
</evidence>
<evidence type="ECO:0000313" key="1">
    <source>
        <dbReference type="EMBL" id="KAG5389027.1"/>
    </source>
</evidence>